<protein>
    <recommendedName>
        <fullName evidence="4">BAH domain-containing protein</fullName>
    </recommendedName>
</protein>
<feature type="compositionally biased region" description="Polar residues" evidence="3">
    <location>
        <begin position="533"/>
        <end position="542"/>
    </location>
</feature>
<dbReference type="OMA" id="KCYFPDD"/>
<dbReference type="GO" id="GO:0003682">
    <property type="term" value="F:chromatin binding"/>
    <property type="evidence" value="ECO:0007669"/>
    <property type="project" value="InterPro"/>
</dbReference>
<feature type="compositionally biased region" description="Low complexity" evidence="3">
    <location>
        <begin position="543"/>
        <end position="552"/>
    </location>
</feature>
<dbReference type="SUPFAM" id="SSF57903">
    <property type="entry name" value="FYVE/PHD zinc finger"/>
    <property type="match status" value="1"/>
</dbReference>
<dbReference type="PANTHER" id="PTHR47527:SF3">
    <property type="entry name" value="RING_FYVE_PHD ZINC FINGER SUPERFAMILY PROTEIN"/>
    <property type="match status" value="1"/>
</dbReference>
<evidence type="ECO:0000313" key="6">
    <source>
        <dbReference type="Proteomes" id="UP000017836"/>
    </source>
</evidence>
<keyword evidence="1" id="KW-0479">Metal-binding</keyword>
<organism evidence="5 6">
    <name type="scientific">Amborella trichopoda</name>
    <dbReference type="NCBI Taxonomy" id="13333"/>
    <lineage>
        <taxon>Eukaryota</taxon>
        <taxon>Viridiplantae</taxon>
        <taxon>Streptophyta</taxon>
        <taxon>Embryophyta</taxon>
        <taxon>Tracheophyta</taxon>
        <taxon>Spermatophyta</taxon>
        <taxon>Magnoliopsida</taxon>
        <taxon>Amborellales</taxon>
        <taxon>Amborellaceae</taxon>
        <taxon>Amborella</taxon>
    </lineage>
</organism>
<dbReference type="InterPro" id="IPR013083">
    <property type="entry name" value="Znf_RING/FYVE/PHD"/>
</dbReference>
<dbReference type="PANTHER" id="PTHR47527">
    <property type="entry name" value="RING/FYVE/PHD ZINC FINGER SUPERFAMILY PROTEIN"/>
    <property type="match status" value="1"/>
</dbReference>
<accession>W1PQM9</accession>
<evidence type="ECO:0000313" key="5">
    <source>
        <dbReference type="EMBL" id="ERN10016.1"/>
    </source>
</evidence>
<dbReference type="Gramene" id="ERN10016">
    <property type="protein sequence ID" value="ERN10016"/>
    <property type="gene ID" value="AMTR_s00013p00237850"/>
</dbReference>
<keyword evidence="1" id="KW-0863">Zinc-finger</keyword>
<dbReference type="InterPro" id="IPR043151">
    <property type="entry name" value="BAH_sf"/>
</dbReference>
<dbReference type="SMART" id="SM00439">
    <property type="entry name" value="BAH"/>
    <property type="match status" value="1"/>
</dbReference>
<evidence type="ECO:0000259" key="4">
    <source>
        <dbReference type="PROSITE" id="PS51038"/>
    </source>
</evidence>
<gene>
    <name evidence="5" type="ORF">AMTR_s00013p00237850</name>
</gene>
<keyword evidence="6" id="KW-1185">Reference proteome</keyword>
<dbReference type="PROSITE" id="PS51038">
    <property type="entry name" value="BAH"/>
    <property type="match status" value="1"/>
</dbReference>
<feature type="region of interest" description="Disordered" evidence="3">
    <location>
        <begin position="515"/>
        <end position="572"/>
    </location>
</feature>
<evidence type="ECO:0000256" key="3">
    <source>
        <dbReference type="SAM" id="MobiDB-lite"/>
    </source>
</evidence>
<keyword evidence="2" id="KW-0862">Zinc</keyword>
<dbReference type="Pfam" id="PF01426">
    <property type="entry name" value="BAH"/>
    <property type="match status" value="1"/>
</dbReference>
<dbReference type="Pfam" id="PF25073">
    <property type="entry name" value="DUF7797"/>
    <property type="match status" value="1"/>
</dbReference>
<dbReference type="eggNOG" id="KOG1827">
    <property type="taxonomic scope" value="Eukaryota"/>
</dbReference>
<dbReference type="Proteomes" id="UP000017836">
    <property type="component" value="Unassembled WGS sequence"/>
</dbReference>
<feature type="compositionally biased region" description="Polar residues" evidence="3">
    <location>
        <begin position="468"/>
        <end position="493"/>
    </location>
</feature>
<feature type="domain" description="BAH" evidence="4">
    <location>
        <begin position="600"/>
        <end position="729"/>
    </location>
</feature>
<dbReference type="InterPro" id="IPR011011">
    <property type="entry name" value="Znf_FYVE_PHD"/>
</dbReference>
<feature type="region of interest" description="Disordered" evidence="3">
    <location>
        <begin position="1"/>
        <end position="32"/>
    </location>
</feature>
<dbReference type="InterPro" id="IPR001025">
    <property type="entry name" value="BAH_dom"/>
</dbReference>
<reference evidence="6" key="1">
    <citation type="journal article" date="2013" name="Science">
        <title>The Amborella genome and the evolution of flowering plants.</title>
        <authorList>
            <consortium name="Amborella Genome Project"/>
        </authorList>
    </citation>
    <scope>NUCLEOTIDE SEQUENCE [LARGE SCALE GENOMIC DNA]</scope>
</reference>
<dbReference type="Gene3D" id="3.30.40.10">
    <property type="entry name" value="Zinc/RING finger domain, C3HC4 (zinc finger)"/>
    <property type="match status" value="1"/>
</dbReference>
<sequence length="742" mass="81539">MHEAELEAPINGDQEELEPPPKRSKPSQESSIKRTAEIILVLASMAQMRGGHCPSSAEERLMEEARENLVSLCEILSPKDLVSREFVGNLVRDLGLGADRGRDARAMGSLSIAEKFLNSMKKIEDNRKQAAQRPPSSPQVPDEEPAIIAANQAPHTHDSSQEKTQSLSALLENVPPDYGAVTGIGTQKLQHDKTKPPAQLDSGDLRTVHEQLRGYKPTEHSGTFPDHDNIAKNVLAVLQTRTLNHKNQALPSTAYMNAPISCQLCKSETKNVESVLVCDSCEAGVDVKCFQNQLYNQKIVIKGDWHCPKCLHLSNGKPFPPKYGRVGKSSTTQKEALNSSRVESSQERNTGYPNSKRNQPKTIASGLSDSVQPVPNPSLPKGYPNKHPDAGIIDTKQSSGANFPGVTMENKDPDNQKECVDSLNQAVKDLCGKPAETVGDQRKNEVSPDQMEYSTPECPSTVKAGFGLSNSGQSGTNLQSMRQSQGSINSQDAGKSESPMLDEAVGDRCQSMADQALTDSSEPSGRVDAPNSDFRSGSFQDGQESSSQMTSERSSDPDADETTDYSWPPEQELHPVDWVGEKVKVAEGRTYYQSCCINGVIYKLQDYALFHPDYPNFPSYVAKIQTLWEDNRTGAKWAHVNWCYYPDDLSQLVGRPATPGTDEVYESNYGANKLVGTILGPCSVLSVEKYKKEIERRSCLADEENPELGPIFICNTMKDHYTLHCYNPNQNQNCIVKCGLDI</sequence>
<feature type="region of interest" description="Disordered" evidence="3">
    <location>
        <begin position="463"/>
        <end position="502"/>
    </location>
</feature>
<dbReference type="STRING" id="13333.W1PQM9"/>
<evidence type="ECO:0000256" key="1">
    <source>
        <dbReference type="ARBA" id="ARBA00022771"/>
    </source>
</evidence>
<dbReference type="HOGENOM" id="CLU_022156_0_0_1"/>
<dbReference type="AlphaFoldDB" id="W1PQM9"/>
<dbReference type="GO" id="GO:0008270">
    <property type="term" value="F:zinc ion binding"/>
    <property type="evidence" value="ECO:0007669"/>
    <property type="project" value="UniProtKB-KW"/>
</dbReference>
<feature type="region of interest" description="Disordered" evidence="3">
    <location>
        <begin position="321"/>
        <end position="416"/>
    </location>
</feature>
<dbReference type="Gene3D" id="2.30.30.490">
    <property type="match status" value="1"/>
</dbReference>
<dbReference type="CDD" id="cd04370">
    <property type="entry name" value="BAH"/>
    <property type="match status" value="1"/>
</dbReference>
<dbReference type="EMBL" id="KI392979">
    <property type="protein sequence ID" value="ERN10016.1"/>
    <property type="molecule type" value="Genomic_DNA"/>
</dbReference>
<evidence type="ECO:0000256" key="2">
    <source>
        <dbReference type="ARBA" id="ARBA00022833"/>
    </source>
</evidence>
<feature type="compositionally biased region" description="Polar residues" evidence="3">
    <location>
        <begin position="328"/>
        <end position="373"/>
    </location>
</feature>
<feature type="region of interest" description="Disordered" evidence="3">
    <location>
        <begin position="438"/>
        <end position="457"/>
    </location>
</feature>
<name>W1PQM9_AMBTC</name>
<dbReference type="InterPro" id="IPR056699">
    <property type="entry name" value="DUF7797"/>
</dbReference>
<proteinExistence type="predicted"/>